<feature type="binding site" evidence="6">
    <location>
        <position position="149"/>
    </location>
    <ligand>
        <name>Zn(2+)</name>
        <dbReference type="ChEBI" id="CHEBI:29105"/>
        <label>1</label>
    </ligand>
</feature>
<feature type="binding site" evidence="6">
    <location>
        <position position="60"/>
    </location>
    <ligand>
        <name>Zn(2+)</name>
        <dbReference type="ChEBI" id="CHEBI:29105"/>
        <label>1</label>
    </ligand>
</feature>
<gene>
    <name evidence="6" type="primary">pyrC</name>
    <name evidence="8" type="ORF">EIO64_02740</name>
</gene>
<feature type="binding site" evidence="6">
    <location>
        <position position="176"/>
    </location>
    <ligand>
        <name>Zn(2+)</name>
        <dbReference type="ChEBI" id="CHEBI:29105"/>
        <label>2</label>
    </ligand>
</feature>
<dbReference type="GO" id="GO:0008270">
    <property type="term" value="F:zinc ion binding"/>
    <property type="evidence" value="ECO:0007669"/>
    <property type="project" value="UniProtKB-UniRule"/>
</dbReference>
<dbReference type="GO" id="GO:0006145">
    <property type="term" value="P:purine nucleobase catabolic process"/>
    <property type="evidence" value="ECO:0007669"/>
    <property type="project" value="TreeGrafter"/>
</dbReference>
<comment type="function">
    <text evidence="1 6">Catalyzes the reversible cyclization of carbamoyl aspartate to dihydroorotate.</text>
</comment>
<evidence type="ECO:0000256" key="4">
    <source>
        <dbReference type="ARBA" id="ARBA00022801"/>
    </source>
</evidence>
<reference evidence="9" key="1">
    <citation type="submission" date="2018-12" db="EMBL/GenBank/DDBJ databases">
        <title>Dusodibacter welbiota gen. nov., sp. nov., isolated from human faeces and emended description of the Oscillibacter genus.</title>
        <authorList>
            <person name="Le Roy T."/>
            <person name="Van der Smissen P."/>
            <person name="Delzenne N."/>
            <person name="Muccioli G."/>
            <person name="Collet J.F."/>
            <person name="Cani P.D."/>
        </authorList>
    </citation>
    <scope>NUCLEOTIDE SEQUENCE [LARGE SCALE GENOMIC DNA]</scope>
    <source>
        <strain evidence="9">J115</strain>
    </source>
</reference>
<dbReference type="CDD" id="cd01317">
    <property type="entry name" value="DHOase_IIa"/>
    <property type="match status" value="1"/>
</dbReference>
<feature type="binding site" evidence="6">
    <location>
        <position position="275"/>
    </location>
    <ligand>
        <name>substrate</name>
    </ligand>
</feature>
<dbReference type="Proteomes" id="UP000298642">
    <property type="component" value="Chromosome"/>
</dbReference>
<evidence type="ECO:0000256" key="3">
    <source>
        <dbReference type="ARBA" id="ARBA00022723"/>
    </source>
</evidence>
<dbReference type="Gene3D" id="3.20.20.140">
    <property type="entry name" value="Metal-dependent hydrolases"/>
    <property type="match status" value="1"/>
</dbReference>
<comment type="cofactor">
    <cofactor evidence="6">
        <name>Zn(2+)</name>
        <dbReference type="ChEBI" id="CHEBI:29105"/>
    </cofactor>
    <text evidence="6">Binds 2 Zn(2+) ions per subunit.</text>
</comment>
<feature type="binding site" evidence="6">
    <location>
        <begin position="60"/>
        <end position="62"/>
    </location>
    <ligand>
        <name>substrate</name>
    </ligand>
</feature>
<accession>A0A4D7ALE7</accession>
<dbReference type="PROSITE" id="PS00482">
    <property type="entry name" value="DIHYDROOROTASE_1"/>
    <property type="match status" value="1"/>
</dbReference>
<dbReference type="InterPro" id="IPR050138">
    <property type="entry name" value="DHOase/Allantoinase_Hydrolase"/>
</dbReference>
<feature type="binding site" evidence="6">
    <location>
        <position position="58"/>
    </location>
    <ligand>
        <name>Zn(2+)</name>
        <dbReference type="ChEBI" id="CHEBI:29105"/>
        <label>1</label>
    </ligand>
</feature>
<feature type="active site" evidence="6">
    <location>
        <position position="302"/>
    </location>
</feature>
<keyword evidence="9" id="KW-1185">Reference proteome</keyword>
<feature type="binding site" evidence="6">
    <location>
        <position position="302"/>
    </location>
    <ligand>
        <name>Zn(2+)</name>
        <dbReference type="ChEBI" id="CHEBI:29105"/>
        <label>1</label>
    </ligand>
</feature>
<keyword evidence="5 6" id="KW-0665">Pyrimidine biosynthesis</keyword>
<evidence type="ECO:0000256" key="1">
    <source>
        <dbReference type="ARBA" id="ARBA00002368"/>
    </source>
</evidence>
<dbReference type="GO" id="GO:0005737">
    <property type="term" value="C:cytoplasm"/>
    <property type="evidence" value="ECO:0007669"/>
    <property type="project" value="TreeGrafter"/>
</dbReference>
<dbReference type="AlphaFoldDB" id="A0A4D7ALE7"/>
<evidence type="ECO:0000259" key="7">
    <source>
        <dbReference type="Pfam" id="PF12890"/>
    </source>
</evidence>
<dbReference type="InterPro" id="IPR004722">
    <property type="entry name" value="DHOase"/>
</dbReference>
<dbReference type="PROSITE" id="PS00483">
    <property type="entry name" value="DIHYDROOROTASE_2"/>
    <property type="match status" value="1"/>
</dbReference>
<name>A0A4D7ALE7_9FIRM</name>
<dbReference type="InterPro" id="IPR032466">
    <property type="entry name" value="Metal_Hydrolase"/>
</dbReference>
<keyword evidence="6" id="KW-0862">Zinc</keyword>
<evidence type="ECO:0000256" key="2">
    <source>
        <dbReference type="ARBA" id="ARBA00010286"/>
    </source>
</evidence>
<dbReference type="KEGG" id="obj:EIO64_02740"/>
<dbReference type="EMBL" id="CP034413">
    <property type="protein sequence ID" value="QCI58278.1"/>
    <property type="molecule type" value="Genomic_DNA"/>
</dbReference>
<dbReference type="GeneID" id="89523279"/>
<evidence type="ECO:0000256" key="6">
    <source>
        <dbReference type="HAMAP-Rule" id="MF_00220"/>
    </source>
</evidence>
<dbReference type="SUPFAM" id="SSF51556">
    <property type="entry name" value="Metallo-dependent hydrolases"/>
    <property type="match status" value="1"/>
</dbReference>
<feature type="binding site" evidence="6">
    <location>
        <position position="149"/>
    </location>
    <ligand>
        <name>Zn(2+)</name>
        <dbReference type="ChEBI" id="CHEBI:29105"/>
        <label>2</label>
    </ligand>
</feature>
<comment type="similarity">
    <text evidence="2 6">Belongs to the metallo-dependent hydrolases superfamily. DHOase family. Class I DHOase subfamily.</text>
</comment>
<feature type="binding site" evidence="6">
    <location>
        <position position="306"/>
    </location>
    <ligand>
        <name>substrate</name>
    </ligand>
</feature>
<dbReference type="SUPFAM" id="SSF51338">
    <property type="entry name" value="Composite domain of metallo-dependent hydrolases"/>
    <property type="match status" value="1"/>
</dbReference>
<dbReference type="NCBIfam" id="TIGR00857">
    <property type="entry name" value="pyrC_multi"/>
    <property type="match status" value="1"/>
</dbReference>
<keyword evidence="4 6" id="KW-0378">Hydrolase</keyword>
<comment type="caution">
    <text evidence="6">Lacks conserved residue(s) required for the propagation of feature annotation.</text>
</comment>
<dbReference type="Pfam" id="PF12890">
    <property type="entry name" value="DHOase"/>
    <property type="match status" value="1"/>
</dbReference>
<dbReference type="Gene3D" id="2.30.40.10">
    <property type="entry name" value="Urease, subunit C, domain 1"/>
    <property type="match status" value="1"/>
</dbReference>
<feature type="domain" description="Dihydroorotase catalytic" evidence="7">
    <location>
        <begin position="48"/>
        <end position="236"/>
    </location>
</feature>
<dbReference type="HAMAP" id="MF_00220_B">
    <property type="entry name" value="PyrC_classI_B"/>
    <property type="match status" value="1"/>
</dbReference>
<feature type="binding site" evidence="6">
    <location>
        <position position="230"/>
    </location>
    <ligand>
        <name>Zn(2+)</name>
        <dbReference type="ChEBI" id="CHEBI:29105"/>
        <label>2</label>
    </ligand>
</feature>
<dbReference type="GO" id="GO:0004038">
    <property type="term" value="F:allantoinase activity"/>
    <property type="evidence" value="ECO:0007669"/>
    <property type="project" value="TreeGrafter"/>
</dbReference>
<organism evidence="8 9">
    <name type="scientific">Dysosmobacter welbionis</name>
    <dbReference type="NCBI Taxonomy" id="2093857"/>
    <lineage>
        <taxon>Bacteria</taxon>
        <taxon>Bacillati</taxon>
        <taxon>Bacillota</taxon>
        <taxon>Clostridia</taxon>
        <taxon>Eubacteriales</taxon>
        <taxon>Oscillospiraceae</taxon>
        <taxon>Dysosmobacter</taxon>
    </lineage>
</organism>
<protein>
    <recommendedName>
        <fullName evidence="6">Dihydroorotase</fullName>
        <shortName evidence="6">DHOase</shortName>
        <ecNumber evidence="6">3.5.2.3</ecNumber>
    </recommendedName>
</protein>
<feature type="binding site" evidence="6">
    <location>
        <position position="92"/>
    </location>
    <ligand>
        <name>substrate</name>
    </ligand>
</feature>
<dbReference type="RefSeq" id="WP_119311191.1">
    <property type="nucleotide sequence ID" value="NZ_CP034413.3"/>
</dbReference>
<evidence type="ECO:0000313" key="9">
    <source>
        <dbReference type="Proteomes" id="UP000298642"/>
    </source>
</evidence>
<sequence>MNFLLTGGAVFRDGTFQNVDVAISKGRIVSVSPSLSQEGFSVIECQDQVIVPGFVDVHVHLREPGFSYKETIASGTAAAAAGGYTAVCAMPNLNPVPDSLEHLWPELDAIARDGRVRVYPYGAITRGEKGAELADMPAMEPFVCGFSDDGKGVQSADQMRDAMELAKQLDKPITAHCEDESLLTPGWCIHDGEWAKRNGFPGNAPESEWKQVERDLELVRETGCRYHVCHVSTKESVALIRKAKAEGLPVSCETGPHYLILCDEDLMDDGRFKMNPPIRSAADRDALIEGLLDGTIDCIATDHAPHSAEEKSRGLRSLNGIVGLECAFPVLYTELVEPGIVPFATLLNALCVNPRRLFRLPGGKIEAGEIADLTVLDLNRPHAINSGAFFSRGRSTPFDGWTVTAGVDKTICNGNLVYTASSRNINKTPIPPCQEDYL</sequence>
<dbReference type="InterPro" id="IPR011059">
    <property type="entry name" value="Metal-dep_hydrolase_composite"/>
</dbReference>
<evidence type="ECO:0000313" key="8">
    <source>
        <dbReference type="EMBL" id="QCI58278.1"/>
    </source>
</evidence>
<dbReference type="InterPro" id="IPR024403">
    <property type="entry name" value="DHOase_cat"/>
</dbReference>
<dbReference type="UniPathway" id="UPA00070">
    <property type="reaction ID" value="UER00117"/>
</dbReference>
<comment type="pathway">
    <text evidence="6">Pyrimidine metabolism; UMP biosynthesis via de novo pathway; (S)-dihydroorotate from bicarbonate: step 3/3.</text>
</comment>
<evidence type="ECO:0000256" key="5">
    <source>
        <dbReference type="ARBA" id="ARBA00022975"/>
    </source>
</evidence>
<proteinExistence type="inferred from homology"/>
<dbReference type="EC" id="3.5.2.3" evidence="6"/>
<dbReference type="PANTHER" id="PTHR43668">
    <property type="entry name" value="ALLANTOINASE"/>
    <property type="match status" value="1"/>
</dbReference>
<dbReference type="InterPro" id="IPR002195">
    <property type="entry name" value="Dihydroorotase_CS"/>
</dbReference>
<comment type="catalytic activity">
    <reaction evidence="6">
        <text>(S)-dihydroorotate + H2O = N-carbamoyl-L-aspartate + H(+)</text>
        <dbReference type="Rhea" id="RHEA:24296"/>
        <dbReference type="ChEBI" id="CHEBI:15377"/>
        <dbReference type="ChEBI" id="CHEBI:15378"/>
        <dbReference type="ChEBI" id="CHEBI:30864"/>
        <dbReference type="ChEBI" id="CHEBI:32814"/>
        <dbReference type="EC" id="3.5.2.3"/>
    </reaction>
</comment>
<keyword evidence="3 6" id="KW-0479">Metal-binding</keyword>
<dbReference type="GO" id="GO:0044205">
    <property type="term" value="P:'de novo' UMP biosynthetic process"/>
    <property type="evidence" value="ECO:0007669"/>
    <property type="project" value="UniProtKB-UniRule"/>
</dbReference>
<dbReference type="GO" id="GO:0004151">
    <property type="term" value="F:dihydroorotase activity"/>
    <property type="evidence" value="ECO:0007669"/>
    <property type="project" value="UniProtKB-UniRule"/>
</dbReference>
<dbReference type="PANTHER" id="PTHR43668:SF2">
    <property type="entry name" value="ALLANTOINASE"/>
    <property type="match status" value="1"/>
</dbReference>